<keyword evidence="5" id="KW-0464">Manganese</keyword>
<dbReference type="EMBL" id="RPEM01000004">
    <property type="protein sequence ID" value="TGD43886.1"/>
    <property type="molecule type" value="Genomic_DNA"/>
</dbReference>
<sequence>MQQILHTAVALLRQRLVQRAKRSRRMTRSVRHHSALFLSDLHLGALGSRADLILSFLQHNHANTYFLVGDVLDLWQPLLPHWTEDAQRVVDHLRDRQTAGAVIHYLRGNHDPDPTLAPAPKHLAVAAVDHVIHEAGDQRRYLVLHGDIADARMVRSHTMTRLGSRIDHMLRLLDRGLSVLRRGTSAEARSTIEALLAGVNSLLYRGRKHERHLVEMARQHGVHGVICGHFHIAGLHDDHGLTYANCGDWLDSMTALAEHSDGSLRLLSWRPVAAAISTGMASQDLEGAA</sequence>
<dbReference type="Proteomes" id="UP000297741">
    <property type="component" value="Unassembled WGS sequence"/>
</dbReference>
<keyword evidence="4" id="KW-0472">Membrane</keyword>
<reference evidence="7 8" key="1">
    <citation type="submission" date="2018-11" db="EMBL/GenBank/DDBJ databases">
        <title>Tabrizicola sp. isolated from sediment of alpine lake.</title>
        <authorList>
            <person name="Liu Z."/>
        </authorList>
    </citation>
    <scope>NUCLEOTIDE SEQUENCE [LARGE SCALE GENOMIC DNA]</scope>
    <source>
        <strain evidence="7 8">DRYC-M-16</strain>
    </source>
</reference>
<keyword evidence="3" id="KW-0479">Metal-binding</keyword>
<dbReference type="InterPro" id="IPR029052">
    <property type="entry name" value="Metallo-depent_PP-like"/>
</dbReference>
<keyword evidence="8" id="KW-1185">Reference proteome</keyword>
<name>A0ABY2KPB6_9RHOB</name>
<dbReference type="Pfam" id="PF00149">
    <property type="entry name" value="Metallophos"/>
    <property type="match status" value="1"/>
</dbReference>
<proteinExistence type="predicted"/>
<dbReference type="PANTHER" id="PTHR34990:SF2">
    <property type="entry name" value="BLL8164 PROTEIN"/>
    <property type="match status" value="1"/>
</dbReference>
<dbReference type="SUPFAM" id="SSF56300">
    <property type="entry name" value="Metallo-dependent phosphatases"/>
    <property type="match status" value="1"/>
</dbReference>
<feature type="domain" description="Calcineurin-like phosphoesterase" evidence="6">
    <location>
        <begin position="36"/>
        <end position="232"/>
    </location>
</feature>
<accession>A0ABY2KPB6</accession>
<gene>
    <name evidence="7" type="ORF">EEB11_07895</name>
</gene>
<dbReference type="Gene3D" id="3.60.21.10">
    <property type="match status" value="1"/>
</dbReference>
<dbReference type="CDD" id="cd07398">
    <property type="entry name" value="MPP_YbbF-LpxH"/>
    <property type="match status" value="1"/>
</dbReference>
<evidence type="ECO:0000256" key="1">
    <source>
        <dbReference type="ARBA" id="ARBA00022475"/>
    </source>
</evidence>
<evidence type="ECO:0000256" key="3">
    <source>
        <dbReference type="ARBA" id="ARBA00022723"/>
    </source>
</evidence>
<evidence type="ECO:0000259" key="6">
    <source>
        <dbReference type="Pfam" id="PF00149"/>
    </source>
</evidence>
<evidence type="ECO:0000256" key="2">
    <source>
        <dbReference type="ARBA" id="ARBA00022519"/>
    </source>
</evidence>
<evidence type="ECO:0000313" key="8">
    <source>
        <dbReference type="Proteomes" id="UP000297741"/>
    </source>
</evidence>
<keyword evidence="2" id="KW-0997">Cell inner membrane</keyword>
<dbReference type="PANTHER" id="PTHR34990">
    <property type="entry name" value="UDP-2,3-DIACYLGLUCOSAMINE HYDROLASE-RELATED"/>
    <property type="match status" value="1"/>
</dbReference>
<dbReference type="InterPro" id="IPR043461">
    <property type="entry name" value="LpxH-like"/>
</dbReference>
<evidence type="ECO:0000256" key="4">
    <source>
        <dbReference type="ARBA" id="ARBA00023136"/>
    </source>
</evidence>
<comment type="caution">
    <text evidence="7">The sequence shown here is derived from an EMBL/GenBank/DDBJ whole genome shotgun (WGS) entry which is preliminary data.</text>
</comment>
<organism evidence="7 8">
    <name type="scientific">Pseudotabrizicola sediminis</name>
    <dbReference type="NCBI Taxonomy" id="2486418"/>
    <lineage>
        <taxon>Bacteria</taxon>
        <taxon>Pseudomonadati</taxon>
        <taxon>Pseudomonadota</taxon>
        <taxon>Alphaproteobacteria</taxon>
        <taxon>Rhodobacterales</taxon>
        <taxon>Paracoccaceae</taxon>
        <taxon>Pseudotabrizicola</taxon>
    </lineage>
</organism>
<dbReference type="InterPro" id="IPR004843">
    <property type="entry name" value="Calcineurin-like_PHP"/>
</dbReference>
<keyword evidence="1" id="KW-1003">Cell membrane</keyword>
<evidence type="ECO:0000256" key="5">
    <source>
        <dbReference type="ARBA" id="ARBA00023211"/>
    </source>
</evidence>
<protein>
    <submittedName>
        <fullName evidence="7">UDP-2,3-diacylglucosamine diphosphatase</fullName>
    </submittedName>
</protein>
<evidence type="ECO:0000313" key="7">
    <source>
        <dbReference type="EMBL" id="TGD43886.1"/>
    </source>
</evidence>